<dbReference type="PANTHER" id="PTHR24020:SF20">
    <property type="entry name" value="PH DOMAIN-CONTAINING PROTEIN"/>
    <property type="match status" value="1"/>
</dbReference>
<dbReference type="Pfam" id="PF00092">
    <property type="entry name" value="VWA"/>
    <property type="match status" value="1"/>
</dbReference>
<comment type="caution">
    <text evidence="2">The sequence shown here is derived from an EMBL/GenBank/DDBJ whole genome shotgun (WGS) entry which is preliminary data.</text>
</comment>
<dbReference type="PANTHER" id="PTHR24020">
    <property type="entry name" value="COLLAGEN ALPHA"/>
    <property type="match status" value="1"/>
</dbReference>
<feature type="domain" description="VWFA" evidence="1">
    <location>
        <begin position="1"/>
        <end position="179"/>
    </location>
</feature>
<reference evidence="2 3" key="1">
    <citation type="submission" date="2022-05" db="EMBL/GenBank/DDBJ databases">
        <authorList>
            <consortium name="Genoscope - CEA"/>
            <person name="William W."/>
        </authorList>
    </citation>
    <scope>NUCLEOTIDE SEQUENCE [LARGE SCALE GENOMIC DNA]</scope>
</reference>
<dbReference type="SMART" id="SM00327">
    <property type="entry name" value="VWA"/>
    <property type="match status" value="1"/>
</dbReference>
<keyword evidence="3" id="KW-1185">Reference proteome</keyword>
<gene>
    <name evidence="2" type="ORF">PEVE_00040387</name>
</gene>
<evidence type="ECO:0000313" key="3">
    <source>
        <dbReference type="Proteomes" id="UP001159427"/>
    </source>
</evidence>
<dbReference type="InterPro" id="IPR002035">
    <property type="entry name" value="VWF_A"/>
</dbReference>
<dbReference type="SUPFAM" id="SSF53300">
    <property type="entry name" value="vWA-like"/>
    <property type="match status" value="1"/>
</dbReference>
<evidence type="ECO:0000313" key="2">
    <source>
        <dbReference type="EMBL" id="CAH3042028.1"/>
    </source>
</evidence>
<evidence type="ECO:0000259" key="1">
    <source>
        <dbReference type="PROSITE" id="PS50234"/>
    </source>
</evidence>
<dbReference type="InterPro" id="IPR036465">
    <property type="entry name" value="vWFA_dom_sf"/>
</dbReference>
<dbReference type="Proteomes" id="UP001159427">
    <property type="component" value="Unassembled WGS sequence"/>
</dbReference>
<accession>A0ABN8N3A6</accession>
<sequence>MDNTKGNIVLIKNFAKHLVGKFRISDDGTHLGAITFGKTVNIRLLFSDFQGSKINLQNVEKQIDSWHGDSFVNNRHTRISEALRTAKDFLFKTAGGMRSPPIQQVLVLFTNGKQDKGQLSSTLSEAQKLRHKGIKLIAVGIQKPDLVNLVKIASNELNVYFLKTPDRIVSIAKKIVQSLCDEVDGNQRDVEDICFVIYLCNSFCKYLHFRIGNLPNSPPQAAILTSSAGGLQKCK</sequence>
<organism evidence="2 3">
    <name type="scientific">Porites evermanni</name>
    <dbReference type="NCBI Taxonomy" id="104178"/>
    <lineage>
        <taxon>Eukaryota</taxon>
        <taxon>Metazoa</taxon>
        <taxon>Cnidaria</taxon>
        <taxon>Anthozoa</taxon>
        <taxon>Hexacorallia</taxon>
        <taxon>Scleractinia</taxon>
        <taxon>Fungiina</taxon>
        <taxon>Poritidae</taxon>
        <taxon>Porites</taxon>
    </lineage>
</organism>
<proteinExistence type="predicted"/>
<protein>
    <recommendedName>
        <fullName evidence="1">VWFA domain-containing protein</fullName>
    </recommendedName>
</protein>
<dbReference type="EMBL" id="CALNXI010000734">
    <property type="protein sequence ID" value="CAH3042028.1"/>
    <property type="molecule type" value="Genomic_DNA"/>
</dbReference>
<name>A0ABN8N3A6_9CNID</name>
<dbReference type="InterPro" id="IPR050525">
    <property type="entry name" value="ECM_Assembly_Org"/>
</dbReference>
<dbReference type="CDD" id="cd01450">
    <property type="entry name" value="vWFA_subfamily_ECM"/>
    <property type="match status" value="1"/>
</dbReference>
<dbReference type="Gene3D" id="3.40.50.410">
    <property type="entry name" value="von Willebrand factor, type A domain"/>
    <property type="match status" value="1"/>
</dbReference>
<dbReference type="PROSITE" id="PS50234">
    <property type="entry name" value="VWFA"/>
    <property type="match status" value="1"/>
</dbReference>